<keyword evidence="6 9" id="KW-1133">Transmembrane helix</keyword>
<evidence type="ECO:0000256" key="5">
    <source>
        <dbReference type="ARBA" id="ARBA00022968"/>
    </source>
</evidence>
<proteinExistence type="inferred from homology"/>
<evidence type="ECO:0000256" key="9">
    <source>
        <dbReference type="SAM" id="Phobius"/>
    </source>
</evidence>
<name>A0AAV2B6P1_9ARAC</name>
<dbReference type="Pfam" id="PF14875">
    <property type="entry name" value="PIP49_N"/>
    <property type="match status" value="1"/>
</dbReference>
<evidence type="ECO:0000256" key="3">
    <source>
        <dbReference type="ARBA" id="ARBA00022692"/>
    </source>
</evidence>
<evidence type="ECO:0000256" key="2">
    <source>
        <dbReference type="ARBA" id="ARBA00006338"/>
    </source>
</evidence>
<dbReference type="GO" id="GO:0005789">
    <property type="term" value="C:endoplasmic reticulum membrane"/>
    <property type="evidence" value="ECO:0007669"/>
    <property type="project" value="UniProtKB-SubCell"/>
</dbReference>
<dbReference type="PANTHER" id="PTHR21093">
    <property type="entry name" value="DIVERGENT PROTEIN KINASE DOMAIN 1C-RELATED"/>
    <property type="match status" value="1"/>
</dbReference>
<dbReference type="AlphaFoldDB" id="A0AAV2B6P1"/>
<feature type="domain" description="FAM69 N-terminal" evidence="10">
    <location>
        <begin position="26"/>
        <end position="177"/>
    </location>
</feature>
<dbReference type="EMBL" id="CAXIEN010000271">
    <property type="protein sequence ID" value="CAL1290913.1"/>
    <property type="molecule type" value="Genomic_DNA"/>
</dbReference>
<keyword evidence="8" id="KW-1015">Disulfide bond</keyword>
<evidence type="ECO:0000313" key="11">
    <source>
        <dbReference type="EMBL" id="CAL1290913.1"/>
    </source>
</evidence>
<evidence type="ECO:0000256" key="7">
    <source>
        <dbReference type="ARBA" id="ARBA00023136"/>
    </source>
</evidence>
<evidence type="ECO:0000256" key="8">
    <source>
        <dbReference type="ARBA" id="ARBA00023157"/>
    </source>
</evidence>
<comment type="subcellular location">
    <subcellularLocation>
        <location evidence="1">Endoplasmic reticulum membrane</location>
        <topology evidence="1">Single-pass type II membrane protein</topology>
    </subcellularLocation>
</comment>
<keyword evidence="4" id="KW-0256">Endoplasmic reticulum</keyword>
<dbReference type="Proteomes" id="UP001497382">
    <property type="component" value="Unassembled WGS sequence"/>
</dbReference>
<reference evidence="11 12" key="1">
    <citation type="submission" date="2024-04" db="EMBL/GenBank/DDBJ databases">
        <authorList>
            <person name="Rising A."/>
            <person name="Reimegard J."/>
            <person name="Sonavane S."/>
            <person name="Akerstrom W."/>
            <person name="Nylinder S."/>
            <person name="Hedman E."/>
            <person name="Kallberg Y."/>
        </authorList>
    </citation>
    <scope>NUCLEOTIDE SEQUENCE [LARGE SCALE GENOMIC DNA]</scope>
</reference>
<gene>
    <name evidence="11" type="ORF">LARSCL_LOCUS16771</name>
</gene>
<evidence type="ECO:0000256" key="6">
    <source>
        <dbReference type="ARBA" id="ARBA00022989"/>
    </source>
</evidence>
<evidence type="ECO:0000256" key="4">
    <source>
        <dbReference type="ARBA" id="ARBA00022824"/>
    </source>
</evidence>
<dbReference type="Pfam" id="PF12260">
    <property type="entry name" value="PIP49_C"/>
    <property type="match status" value="1"/>
</dbReference>
<dbReference type="InterPro" id="IPR022049">
    <property type="entry name" value="FAM69_kinase_dom"/>
</dbReference>
<keyword evidence="12" id="KW-1185">Reference proteome</keyword>
<evidence type="ECO:0000256" key="1">
    <source>
        <dbReference type="ARBA" id="ARBA00004648"/>
    </source>
</evidence>
<dbReference type="SMART" id="SM01299">
    <property type="entry name" value="PIP49_N"/>
    <property type="match status" value="1"/>
</dbReference>
<protein>
    <recommendedName>
        <fullName evidence="10">FAM69 N-terminal domain-containing protein</fullName>
    </recommendedName>
</protein>
<comment type="caution">
    <text evidence="11">The sequence shown here is derived from an EMBL/GenBank/DDBJ whole genome shotgun (WGS) entry which is preliminary data.</text>
</comment>
<keyword evidence="5" id="KW-0735">Signal-anchor</keyword>
<evidence type="ECO:0000259" key="10">
    <source>
        <dbReference type="SMART" id="SM01299"/>
    </source>
</evidence>
<sequence>MAMVFSYRFLDHILFRIKHFICRWILRKRTICFILILFFLCSIFTAYMTFISYSKCSFLEVENAVYTICDKYQNREALGNLCADLCELNNLKPNSCLPNHLGKDVVFQATYFDNHVVMKSSKLNSEDFDQIYYINEDGIKVHPSIATFYSMIANTVQSELHVNISNLNNKSLEVLSKLWTRDMKNFPLLPAAVQNVAMSNIWFLVQQTEYLLMKYYEDLNIFPKILGTCGPFYVVEFIQPLNNYFIMFYPAWKEDFIERAALALKLLNFLEETERHFPFLHFCDVKVGHFGLNKYGEVKLLDMDMVFFEESLIRNINAIQNCTKNQDCSFIDCQGSCDTVSKTCEAKVIDNNFQRVCRNILTGKLVKSYFGLLSSPPRSIYKELYNLLKECSEVLDDKSAHILASHLKQLLVLYVQKGLTY</sequence>
<keyword evidence="3 9" id="KW-0812">Transmembrane</keyword>
<dbReference type="InterPro" id="IPR029244">
    <property type="entry name" value="FAM69_N"/>
</dbReference>
<dbReference type="PANTHER" id="PTHR21093:SF2">
    <property type="entry name" value="DIVERGENT PROTEIN KINASE DOMAIN 1C"/>
    <property type="match status" value="1"/>
</dbReference>
<feature type="transmembrane region" description="Helical" evidence="9">
    <location>
        <begin position="31"/>
        <end position="53"/>
    </location>
</feature>
<organism evidence="11 12">
    <name type="scientific">Larinioides sclopetarius</name>
    <dbReference type="NCBI Taxonomy" id="280406"/>
    <lineage>
        <taxon>Eukaryota</taxon>
        <taxon>Metazoa</taxon>
        <taxon>Ecdysozoa</taxon>
        <taxon>Arthropoda</taxon>
        <taxon>Chelicerata</taxon>
        <taxon>Arachnida</taxon>
        <taxon>Araneae</taxon>
        <taxon>Araneomorphae</taxon>
        <taxon>Entelegynae</taxon>
        <taxon>Araneoidea</taxon>
        <taxon>Araneidae</taxon>
        <taxon>Larinioides</taxon>
    </lineage>
</organism>
<evidence type="ECO:0000313" key="12">
    <source>
        <dbReference type="Proteomes" id="UP001497382"/>
    </source>
</evidence>
<comment type="similarity">
    <text evidence="2">Belongs to the DIPK family.</text>
</comment>
<keyword evidence="7 9" id="KW-0472">Membrane</keyword>
<accession>A0AAV2B6P1</accession>